<reference evidence="2" key="1">
    <citation type="journal article" date="2024" name="Proc. Natl. Acad. Sci. U.S.A.">
        <title>Extraordinary preservation of gene collinearity over three hundred million years revealed in homosporous lycophytes.</title>
        <authorList>
            <person name="Li C."/>
            <person name="Wickell D."/>
            <person name="Kuo L.Y."/>
            <person name="Chen X."/>
            <person name="Nie B."/>
            <person name="Liao X."/>
            <person name="Peng D."/>
            <person name="Ji J."/>
            <person name="Jenkins J."/>
            <person name="Williams M."/>
            <person name="Shu S."/>
            <person name="Plott C."/>
            <person name="Barry K."/>
            <person name="Rajasekar S."/>
            <person name="Grimwood J."/>
            <person name="Han X."/>
            <person name="Sun S."/>
            <person name="Hou Z."/>
            <person name="He W."/>
            <person name="Dai G."/>
            <person name="Sun C."/>
            <person name="Schmutz J."/>
            <person name="Leebens-Mack J.H."/>
            <person name="Li F.W."/>
            <person name="Wang L."/>
        </authorList>
    </citation>
    <scope>NUCLEOTIDE SEQUENCE [LARGE SCALE GENOMIC DNA]</scope>
    <source>
        <strain evidence="2">cv. PW_Plant_1</strain>
    </source>
</reference>
<sequence length="565" mass="62300">MDDQPESVRDSGGVHGKQRDFKGRSMKKKTMHPRNKYAENPPDFNILANLYPSFKQYVSWTSYGSARIDWTDYCATRELTKVLLEHDYGIKWWIPDGQLCPTVPNRVNYIHWIEDLLSLSPSPRYEQRQTIVGLDIGTGANCIYPLLGASLNGWSFVGTDITPVALGWALKNVQANPSIAELITVRKSSWDDFEVAREGTCTSKALIGDTKGTPFEMDRDLNPSTAHASSVSNPVIVDEDPPEKLKHIGLAFEGNLRTAEGIATSCHSLEVPLKSPAILVGVVKEGEMFDFCMCNPPFFETMEEAGANPRTACGGTKEEMVCPGGEVGFITRLIEDSLELKNKIHWYTTMVGQKVVMKAMVAKLRALGIAILRTTEFVQGRTSRWGLAWSFDAPVKTATYLNPSPGSNNISFLLEGLRGKCIPTEVLKALALHLEATGSTCKIDMVSYTISGSLLCSPKDLQLPPLKRSRAISSSTEKNYFGNNNFESLGEDSCTMSFKVVVFQQAPGAVLIKASLSKAENYAGKKELHKSRCVLSIHNVAWPCGKGNERAVCFKYETGYLTVLL</sequence>
<evidence type="ECO:0000313" key="1">
    <source>
        <dbReference type="EMBL" id="KAJ7533208.1"/>
    </source>
</evidence>
<organism evidence="1 2">
    <name type="scientific">Diphasiastrum complanatum</name>
    <name type="common">Issler's clubmoss</name>
    <name type="synonym">Lycopodium complanatum</name>
    <dbReference type="NCBI Taxonomy" id="34168"/>
    <lineage>
        <taxon>Eukaryota</taxon>
        <taxon>Viridiplantae</taxon>
        <taxon>Streptophyta</taxon>
        <taxon>Embryophyta</taxon>
        <taxon>Tracheophyta</taxon>
        <taxon>Lycopodiopsida</taxon>
        <taxon>Lycopodiales</taxon>
        <taxon>Lycopodiaceae</taxon>
        <taxon>Lycopodioideae</taxon>
        <taxon>Diphasiastrum</taxon>
    </lineage>
</organism>
<name>A0ACC2BTX4_DIPCM</name>
<evidence type="ECO:0000313" key="2">
    <source>
        <dbReference type="Proteomes" id="UP001162992"/>
    </source>
</evidence>
<protein>
    <submittedName>
        <fullName evidence="1">Uncharacterized protein</fullName>
    </submittedName>
</protein>
<proteinExistence type="predicted"/>
<gene>
    <name evidence="1" type="ORF">O6H91_13G037600</name>
</gene>
<accession>A0ACC2BTX4</accession>
<comment type="caution">
    <text evidence="1">The sequence shown here is derived from an EMBL/GenBank/DDBJ whole genome shotgun (WGS) entry which is preliminary data.</text>
</comment>
<dbReference type="EMBL" id="CM055104">
    <property type="protein sequence ID" value="KAJ7533208.1"/>
    <property type="molecule type" value="Genomic_DNA"/>
</dbReference>
<keyword evidence="2" id="KW-1185">Reference proteome</keyword>
<dbReference type="Proteomes" id="UP001162992">
    <property type="component" value="Chromosome 13"/>
</dbReference>